<reference evidence="1 3" key="1">
    <citation type="submission" date="2018-06" db="EMBL/GenBank/DDBJ databases">
        <authorList>
            <consortium name="Pathogen Informatics"/>
            <person name="Doyle S."/>
        </authorList>
    </citation>
    <scope>NUCLEOTIDE SEQUENCE [LARGE SCALE GENOMIC DNA]</scope>
    <source>
        <strain evidence="1 3">NCTC11159</strain>
    </source>
</reference>
<dbReference type="InterPro" id="IPR007929">
    <property type="entry name" value="DUF723"/>
</dbReference>
<accession>A0A377Q2B5</accession>
<evidence type="ECO:0000313" key="2">
    <source>
        <dbReference type="EMBL" id="TCU90379.1"/>
    </source>
</evidence>
<proteinExistence type="predicted"/>
<dbReference type="EMBL" id="SMBT01000001">
    <property type="protein sequence ID" value="TCU90379.1"/>
    <property type="molecule type" value="Genomic_DNA"/>
</dbReference>
<name>A0A377Q2B5_9NEIS</name>
<dbReference type="Pfam" id="PF05265">
    <property type="entry name" value="DUF723"/>
    <property type="match status" value="1"/>
</dbReference>
<organism evidence="1 3">
    <name type="scientific">Iodobacter fluviatilis</name>
    <dbReference type="NCBI Taxonomy" id="537"/>
    <lineage>
        <taxon>Bacteria</taxon>
        <taxon>Pseudomonadati</taxon>
        <taxon>Pseudomonadota</taxon>
        <taxon>Betaproteobacteria</taxon>
        <taxon>Neisseriales</taxon>
        <taxon>Chitinibacteraceae</taxon>
        <taxon>Iodobacter</taxon>
    </lineage>
</organism>
<evidence type="ECO:0000313" key="3">
    <source>
        <dbReference type="Proteomes" id="UP000255108"/>
    </source>
</evidence>
<reference evidence="2 4" key="2">
    <citation type="submission" date="2019-03" db="EMBL/GenBank/DDBJ databases">
        <title>Genomic Encyclopedia of Type Strains, Phase IV (KMG-IV): sequencing the most valuable type-strain genomes for metagenomic binning, comparative biology and taxonomic classification.</title>
        <authorList>
            <person name="Goeker M."/>
        </authorList>
    </citation>
    <scope>NUCLEOTIDE SEQUENCE [LARGE SCALE GENOMIC DNA]</scope>
    <source>
        <strain evidence="2 4">DSM 3764</strain>
    </source>
</reference>
<evidence type="ECO:0000313" key="4">
    <source>
        <dbReference type="Proteomes" id="UP000295794"/>
    </source>
</evidence>
<keyword evidence="4" id="KW-1185">Reference proteome</keyword>
<dbReference type="Proteomes" id="UP000255108">
    <property type="component" value="Unassembled WGS sequence"/>
</dbReference>
<dbReference type="AlphaFoldDB" id="A0A377Q2B5"/>
<dbReference type="OrthoDB" id="878605at2"/>
<dbReference type="RefSeq" id="WP_115225856.1">
    <property type="nucleotide sequence ID" value="NZ_CAWOLO010000001.1"/>
</dbReference>
<dbReference type="Proteomes" id="UP000295794">
    <property type="component" value="Unassembled WGS sequence"/>
</dbReference>
<sequence length="183" mass="19595">MALNLSTIQARFDKKFPSSGIVLSDFTRTDAPITLTCPIHGKIQASKASNILASKHPCPQCGNAKSDKAGIAHIKGANRGVLTEEGIKGLQALLDTAPGAACTMTGKTYKNDAGMYVYEFACVLHGLQSRTKGETARGCPVCGQERKLATFKRQGQAVKTMYENLRNAAIKYPYSLVGSVRAK</sequence>
<evidence type="ECO:0000313" key="1">
    <source>
        <dbReference type="EMBL" id="STQ89406.1"/>
    </source>
</evidence>
<dbReference type="EMBL" id="UGHR01000001">
    <property type="protein sequence ID" value="STQ89406.1"/>
    <property type="molecule type" value="Genomic_DNA"/>
</dbReference>
<protein>
    <submittedName>
        <fullName evidence="1">Protein of uncharacterized function (DUF723)</fullName>
    </submittedName>
    <submittedName>
        <fullName evidence="2">Uncharacterized protein DUF723</fullName>
    </submittedName>
</protein>
<gene>
    <name evidence="2" type="ORF">EV682_101412</name>
    <name evidence="1" type="ORF">NCTC11159_00430</name>
</gene>